<feature type="domain" description="Major facilitator superfamily (MFS) profile" evidence="6">
    <location>
        <begin position="47"/>
        <end position="177"/>
    </location>
</feature>
<reference evidence="7 8" key="1">
    <citation type="journal article" date="2023" name="Sci. Data">
        <title>Genome assembly of the Korean intertidal mud-creeper Batillaria attramentaria.</title>
        <authorList>
            <person name="Patra A.K."/>
            <person name="Ho P.T."/>
            <person name="Jun S."/>
            <person name="Lee S.J."/>
            <person name="Kim Y."/>
            <person name="Won Y.J."/>
        </authorList>
    </citation>
    <scope>NUCLEOTIDE SEQUENCE [LARGE SCALE GENOMIC DNA]</scope>
    <source>
        <strain evidence="7">Wonlab-2016</strain>
    </source>
</reference>
<dbReference type="PROSITE" id="PS00216">
    <property type="entry name" value="SUGAR_TRANSPORT_1"/>
    <property type="match status" value="1"/>
</dbReference>
<dbReference type="GO" id="GO:0016020">
    <property type="term" value="C:membrane"/>
    <property type="evidence" value="ECO:0007669"/>
    <property type="project" value="UniProtKB-SubCell"/>
</dbReference>
<dbReference type="SUPFAM" id="SSF103473">
    <property type="entry name" value="MFS general substrate transporter"/>
    <property type="match status" value="1"/>
</dbReference>
<feature type="non-terminal residue" evidence="7">
    <location>
        <position position="1"/>
    </location>
</feature>
<keyword evidence="2 5" id="KW-0812">Transmembrane</keyword>
<evidence type="ECO:0000256" key="5">
    <source>
        <dbReference type="SAM" id="Phobius"/>
    </source>
</evidence>
<dbReference type="InterPro" id="IPR020846">
    <property type="entry name" value="MFS_dom"/>
</dbReference>
<accession>A0ABD0LDE5</accession>
<protein>
    <recommendedName>
        <fullName evidence="6">Major facilitator superfamily (MFS) profile domain-containing protein</fullName>
    </recommendedName>
</protein>
<dbReference type="EMBL" id="JACVVK020000059">
    <property type="protein sequence ID" value="KAK7497346.1"/>
    <property type="molecule type" value="Genomic_DNA"/>
</dbReference>
<evidence type="ECO:0000256" key="4">
    <source>
        <dbReference type="ARBA" id="ARBA00023136"/>
    </source>
</evidence>
<keyword evidence="3 5" id="KW-1133">Transmembrane helix</keyword>
<gene>
    <name evidence="7" type="ORF">BaRGS_00011390</name>
</gene>
<feature type="non-terminal residue" evidence="7">
    <location>
        <position position="177"/>
    </location>
</feature>
<dbReference type="AlphaFoldDB" id="A0ABD0LDE5"/>
<feature type="transmembrane region" description="Helical" evidence="5">
    <location>
        <begin position="132"/>
        <end position="150"/>
    </location>
</feature>
<keyword evidence="4 5" id="KW-0472">Membrane</keyword>
<dbReference type="PANTHER" id="PTHR24064">
    <property type="entry name" value="SOLUTE CARRIER FAMILY 22 MEMBER"/>
    <property type="match status" value="1"/>
</dbReference>
<dbReference type="InterPro" id="IPR036259">
    <property type="entry name" value="MFS_trans_sf"/>
</dbReference>
<evidence type="ECO:0000313" key="7">
    <source>
        <dbReference type="EMBL" id="KAK7497346.1"/>
    </source>
</evidence>
<evidence type="ECO:0000313" key="8">
    <source>
        <dbReference type="Proteomes" id="UP001519460"/>
    </source>
</evidence>
<dbReference type="Pfam" id="PF00083">
    <property type="entry name" value="Sugar_tr"/>
    <property type="match status" value="1"/>
</dbReference>
<dbReference type="PROSITE" id="PS50850">
    <property type="entry name" value="MFS"/>
    <property type="match status" value="1"/>
</dbReference>
<dbReference type="InterPro" id="IPR005829">
    <property type="entry name" value="Sugar_transporter_CS"/>
</dbReference>
<dbReference type="InterPro" id="IPR005828">
    <property type="entry name" value="MFS_sugar_transport-like"/>
</dbReference>
<dbReference type="Proteomes" id="UP001519460">
    <property type="component" value="Unassembled WGS sequence"/>
</dbReference>
<evidence type="ECO:0000259" key="6">
    <source>
        <dbReference type="PROSITE" id="PS50850"/>
    </source>
</evidence>
<name>A0ABD0LDE5_9CAEN</name>
<dbReference type="Gene3D" id="1.20.1250.20">
    <property type="entry name" value="MFS general substrate transporter like domains"/>
    <property type="match status" value="1"/>
</dbReference>
<evidence type="ECO:0000256" key="1">
    <source>
        <dbReference type="ARBA" id="ARBA00004141"/>
    </source>
</evidence>
<organism evidence="7 8">
    <name type="scientific">Batillaria attramentaria</name>
    <dbReference type="NCBI Taxonomy" id="370345"/>
    <lineage>
        <taxon>Eukaryota</taxon>
        <taxon>Metazoa</taxon>
        <taxon>Spiralia</taxon>
        <taxon>Lophotrochozoa</taxon>
        <taxon>Mollusca</taxon>
        <taxon>Gastropoda</taxon>
        <taxon>Caenogastropoda</taxon>
        <taxon>Sorbeoconcha</taxon>
        <taxon>Cerithioidea</taxon>
        <taxon>Batillariidae</taxon>
        <taxon>Batillaria</taxon>
    </lineage>
</organism>
<proteinExistence type="predicted"/>
<sequence length="177" mass="19605">CAIPGYAGDTYKIQNETHALLVNQSIPSTNGQWDQCHVYRNVTQERNVSRTAYNVFNSSQSLSALQDFDREASECGRWVFDHSLFESTISDDFDIVCDRSWYRATSNMISELGTSAGCFVTGILSDRFGRKIAFYIGGFALIGGGFGIAFTQNIYTLSLCRFIMGAARIAVFVNGLV</sequence>
<keyword evidence="8" id="KW-1185">Reference proteome</keyword>
<comment type="subcellular location">
    <subcellularLocation>
        <location evidence="1">Membrane</location>
        <topology evidence="1">Multi-pass membrane protein</topology>
    </subcellularLocation>
</comment>
<evidence type="ECO:0000256" key="2">
    <source>
        <dbReference type="ARBA" id="ARBA00022692"/>
    </source>
</evidence>
<comment type="caution">
    <text evidence="7">The sequence shown here is derived from an EMBL/GenBank/DDBJ whole genome shotgun (WGS) entry which is preliminary data.</text>
</comment>
<evidence type="ECO:0000256" key="3">
    <source>
        <dbReference type="ARBA" id="ARBA00022989"/>
    </source>
</evidence>